<reference evidence="2" key="1">
    <citation type="submission" date="2021-01" db="EMBL/GenBank/DDBJ databases">
        <authorList>
            <person name="Li R."/>
            <person name="Bekaert M."/>
        </authorList>
    </citation>
    <scope>NUCLEOTIDE SEQUENCE</scope>
    <source>
        <strain evidence="2">Farmed</strain>
    </source>
</reference>
<accession>A0A812EDB9</accession>
<comment type="caution">
    <text evidence="2">The sequence shown here is derived from an EMBL/GenBank/DDBJ whole genome shotgun (WGS) entry which is preliminary data.</text>
</comment>
<dbReference type="AlphaFoldDB" id="A0A812EDB9"/>
<evidence type="ECO:0000256" key="1">
    <source>
        <dbReference type="SAM" id="Phobius"/>
    </source>
</evidence>
<keyword evidence="1" id="KW-1133">Transmembrane helix</keyword>
<keyword evidence="1" id="KW-0472">Membrane</keyword>
<dbReference type="EMBL" id="CAHIKZ030005356">
    <property type="protein sequence ID" value="CAE1323166.1"/>
    <property type="molecule type" value="Genomic_DNA"/>
</dbReference>
<organism evidence="2 3">
    <name type="scientific">Acanthosepion pharaonis</name>
    <name type="common">Pharaoh cuttlefish</name>
    <name type="synonym">Sepia pharaonis</name>
    <dbReference type="NCBI Taxonomy" id="158019"/>
    <lineage>
        <taxon>Eukaryota</taxon>
        <taxon>Metazoa</taxon>
        <taxon>Spiralia</taxon>
        <taxon>Lophotrochozoa</taxon>
        <taxon>Mollusca</taxon>
        <taxon>Cephalopoda</taxon>
        <taxon>Coleoidea</taxon>
        <taxon>Decapodiformes</taxon>
        <taxon>Sepiida</taxon>
        <taxon>Sepiina</taxon>
        <taxon>Sepiidae</taxon>
        <taxon>Acanthosepion</taxon>
    </lineage>
</organism>
<keyword evidence="1" id="KW-0812">Transmembrane</keyword>
<protein>
    <submittedName>
        <fullName evidence="2">Uncharacterized protein</fullName>
    </submittedName>
</protein>
<feature type="transmembrane region" description="Helical" evidence="1">
    <location>
        <begin position="203"/>
        <end position="224"/>
    </location>
</feature>
<feature type="transmembrane region" description="Helical" evidence="1">
    <location>
        <begin position="12"/>
        <end position="34"/>
    </location>
</feature>
<gene>
    <name evidence="2" type="ORF">SPHA_73056</name>
</gene>
<evidence type="ECO:0000313" key="2">
    <source>
        <dbReference type="EMBL" id="CAE1323166.1"/>
    </source>
</evidence>
<feature type="transmembrane region" description="Helical" evidence="1">
    <location>
        <begin position="114"/>
        <end position="136"/>
    </location>
</feature>
<evidence type="ECO:0000313" key="3">
    <source>
        <dbReference type="Proteomes" id="UP000597762"/>
    </source>
</evidence>
<dbReference type="Proteomes" id="UP000597762">
    <property type="component" value="Unassembled WGS sequence"/>
</dbReference>
<feature type="transmembrane region" description="Helical" evidence="1">
    <location>
        <begin position="46"/>
        <end position="64"/>
    </location>
</feature>
<keyword evidence="3" id="KW-1185">Reference proteome</keyword>
<proteinExistence type="predicted"/>
<feature type="transmembrane region" description="Helical" evidence="1">
    <location>
        <begin position="148"/>
        <end position="165"/>
    </location>
</feature>
<name>A0A812EDB9_ACAPH</name>
<sequence length="225" mass="27046">MRTRRGFLLSSVLFNVFFVRCFTNAFGHFGYFYSLSSAFSLSRHNFLSPSLSLSLIFVFLSFILHVSPSSYFHSFCTLKIFFLQLFHFDIFKPFCSFSLFLFSFLFLLTDILTYSFLFLSFILFFIPIFSSTFPSFNCFTCFLIDKDILSFFPFFSTLFLSFYHISLSFSFFSFFFLSFHRTTCLFIYYFHRISRYFFVSFRCLLPFFCRISISFHFVVCRLSFF</sequence>